<dbReference type="GO" id="GO:0031508">
    <property type="term" value="P:pericentric heterochromatin formation"/>
    <property type="evidence" value="ECO:0007669"/>
    <property type="project" value="TreeGrafter"/>
</dbReference>
<keyword evidence="13" id="KW-0804">Transcription</keyword>
<dbReference type="GO" id="GO:0003682">
    <property type="term" value="F:chromatin binding"/>
    <property type="evidence" value="ECO:0007669"/>
    <property type="project" value="TreeGrafter"/>
</dbReference>
<evidence type="ECO:0000256" key="10">
    <source>
        <dbReference type="ARBA" id="ARBA00022840"/>
    </source>
</evidence>
<dbReference type="InterPro" id="IPR038718">
    <property type="entry name" value="SNF2-like_sf"/>
</dbReference>
<keyword evidence="8" id="KW-0378">Hydrolase</keyword>
<feature type="region of interest" description="Disordered" evidence="18">
    <location>
        <begin position="816"/>
        <end position="849"/>
    </location>
</feature>
<evidence type="ECO:0000256" key="5">
    <source>
        <dbReference type="ARBA" id="ARBA00022618"/>
    </source>
</evidence>
<feature type="domain" description="Helicase C-terminal" evidence="20">
    <location>
        <begin position="610"/>
        <end position="762"/>
    </location>
</feature>
<proteinExistence type="inferred from homology"/>
<evidence type="ECO:0000256" key="7">
    <source>
        <dbReference type="ARBA" id="ARBA00022776"/>
    </source>
</evidence>
<evidence type="ECO:0000256" key="9">
    <source>
        <dbReference type="ARBA" id="ARBA00022806"/>
    </source>
</evidence>
<protein>
    <recommendedName>
        <fullName evidence="17">Proliferation-associated SNF2-like protein</fullName>
    </recommendedName>
</protein>
<dbReference type="GO" id="GO:0044027">
    <property type="term" value="P:negative regulation of gene expression via chromosomal CpG island methylation"/>
    <property type="evidence" value="ECO:0007669"/>
    <property type="project" value="TreeGrafter"/>
</dbReference>
<dbReference type="PROSITE" id="PS51194">
    <property type="entry name" value="HELICASE_CTER"/>
    <property type="match status" value="1"/>
</dbReference>
<dbReference type="PANTHER" id="PTHR47161">
    <property type="entry name" value="LYMPHOID-SPECIFIC HELICASE"/>
    <property type="match status" value="1"/>
</dbReference>
<keyword evidence="3" id="KW-0217">Developmental protein</keyword>
<keyword evidence="12" id="KW-0175">Coiled coil</keyword>
<keyword evidence="15" id="KW-0131">Cell cycle</keyword>
<evidence type="ECO:0000256" key="13">
    <source>
        <dbReference type="ARBA" id="ARBA00023163"/>
    </source>
</evidence>
<keyword evidence="10" id="KW-0067">ATP-binding</keyword>
<evidence type="ECO:0000256" key="16">
    <source>
        <dbReference type="ARBA" id="ARBA00053349"/>
    </source>
</evidence>
<dbReference type="GO" id="GO:0005524">
    <property type="term" value="F:ATP binding"/>
    <property type="evidence" value="ECO:0007669"/>
    <property type="project" value="UniProtKB-KW"/>
</dbReference>
<dbReference type="SMART" id="SM00487">
    <property type="entry name" value="DEXDc"/>
    <property type="match status" value="1"/>
</dbReference>
<keyword evidence="14" id="KW-0539">Nucleus</keyword>
<dbReference type="Gene3D" id="3.40.50.10810">
    <property type="entry name" value="Tandem AAA-ATPase domain"/>
    <property type="match status" value="1"/>
</dbReference>
<dbReference type="EMBL" id="KV921325">
    <property type="protein sequence ID" value="ORE18644.1"/>
    <property type="molecule type" value="Genomic_DNA"/>
</dbReference>
<evidence type="ECO:0000256" key="3">
    <source>
        <dbReference type="ARBA" id="ARBA00022473"/>
    </source>
</evidence>
<accession>A0A1X0S317</accession>
<feature type="region of interest" description="Disordered" evidence="18">
    <location>
        <begin position="1"/>
        <end position="40"/>
    </location>
</feature>
<dbReference type="VEuPathDB" id="FungiDB:BCV72DRAFT_251502"/>
<evidence type="ECO:0000256" key="12">
    <source>
        <dbReference type="ARBA" id="ARBA00023054"/>
    </source>
</evidence>
<feature type="compositionally biased region" description="Polar residues" evidence="18">
    <location>
        <begin position="817"/>
        <end position="827"/>
    </location>
</feature>
<name>A0A1X0S317_RHIZD</name>
<evidence type="ECO:0000256" key="17">
    <source>
        <dbReference type="ARBA" id="ARBA00081399"/>
    </source>
</evidence>
<evidence type="ECO:0000256" key="15">
    <source>
        <dbReference type="ARBA" id="ARBA00023306"/>
    </source>
</evidence>
<feature type="compositionally biased region" description="Basic and acidic residues" evidence="18">
    <location>
        <begin position="72"/>
        <end position="87"/>
    </location>
</feature>
<dbReference type="GO" id="GO:0004386">
    <property type="term" value="F:helicase activity"/>
    <property type="evidence" value="ECO:0007669"/>
    <property type="project" value="UniProtKB-KW"/>
</dbReference>
<evidence type="ECO:0000256" key="11">
    <source>
        <dbReference type="ARBA" id="ARBA00023015"/>
    </source>
</evidence>
<dbReference type="Proteomes" id="UP000242381">
    <property type="component" value="Unassembled WGS sequence"/>
</dbReference>
<feature type="compositionally biased region" description="Polar residues" evidence="18">
    <location>
        <begin position="1"/>
        <end position="14"/>
    </location>
</feature>
<dbReference type="GO" id="GO:0016787">
    <property type="term" value="F:hydrolase activity"/>
    <property type="evidence" value="ECO:0007669"/>
    <property type="project" value="UniProtKB-KW"/>
</dbReference>
<dbReference type="CDD" id="cd18009">
    <property type="entry name" value="DEXHc_HELLS_SMARCA6"/>
    <property type="match status" value="1"/>
</dbReference>
<feature type="domain" description="Helicase ATP-binding" evidence="19">
    <location>
        <begin position="238"/>
        <end position="407"/>
    </location>
</feature>
<dbReference type="PANTHER" id="PTHR47161:SF1">
    <property type="entry name" value="LYMPHOID-SPECIFIC HELICASE"/>
    <property type="match status" value="1"/>
</dbReference>
<feature type="compositionally biased region" description="Basic and acidic residues" evidence="18">
    <location>
        <begin position="828"/>
        <end position="842"/>
    </location>
</feature>
<keyword evidence="5" id="KW-0132">Cell division</keyword>
<evidence type="ECO:0000256" key="14">
    <source>
        <dbReference type="ARBA" id="ARBA00023242"/>
    </source>
</evidence>
<dbReference type="CDD" id="cd18793">
    <property type="entry name" value="SF2_C_SNF"/>
    <property type="match status" value="1"/>
</dbReference>
<comment type="similarity">
    <text evidence="2">Belongs to the SNF2/RAD54 helicase family.</text>
</comment>
<evidence type="ECO:0000256" key="8">
    <source>
        <dbReference type="ARBA" id="ARBA00022801"/>
    </source>
</evidence>
<feature type="region of interest" description="Disordered" evidence="18">
    <location>
        <begin position="118"/>
        <end position="166"/>
    </location>
</feature>
<dbReference type="GO" id="GO:0005634">
    <property type="term" value="C:nucleus"/>
    <property type="evidence" value="ECO:0007669"/>
    <property type="project" value="UniProtKB-SubCell"/>
</dbReference>
<dbReference type="InterPro" id="IPR014001">
    <property type="entry name" value="Helicase_ATP-bd"/>
</dbReference>
<dbReference type="SUPFAM" id="SSF52540">
    <property type="entry name" value="P-loop containing nucleoside triphosphate hydrolases"/>
    <property type="match status" value="2"/>
</dbReference>
<dbReference type="GO" id="GO:0051301">
    <property type="term" value="P:cell division"/>
    <property type="evidence" value="ECO:0007669"/>
    <property type="project" value="UniProtKB-KW"/>
</dbReference>
<evidence type="ECO:0000256" key="6">
    <source>
        <dbReference type="ARBA" id="ARBA00022741"/>
    </source>
</evidence>
<sequence>MSTDESVMNTTSEPSTRDGSVEVDTPGTSVTTPSMIGDQELENLPEIKEALVTSGLSESIVEEEVAMAKKSKKEEDQRMKEEAQKQFDSAIKEQRMKRLHFLLEKSGAYATILGRKLERQQEEARERAAQMEASETPDEPEDQPKRGKSRRTRAAPPLGQAAKKRKITDADYQLTDYIGDEDIKKSKVTDGDVNKAIREEENKTDESKIKPTISARQPALVTGGVLRDYQLAGVEWLISLWENGLNGILADEMGLGKTLQTISFIAHLKSMKVAGPYLIVAPLSTLANWVNEFKRFTPTINVLLYHGTKEERQHMINRKMSKKKETAFEFPVIVTSYEIVMNDRKYLQRYNWKYIVVDEGHRIKNMNCRLIRELKSYASANRLLLTGTPLQNNLAELWSLLNFLLPDIFDDLDMFQSWFDFSDINNKSGQDRIIKEEEEDKIVTSLHTILKPFLLRRLKTDVEHSLPKKKEYLLYAPLTQPQKNLYDAIIKRDLRDYLLKRKISLPDKEQQDRRATKTIDYKEKSDRQYFAELEKKNDAQSSQEESEAKLKRAEFESAVKQVNSLHLQNLVMQLRKVCNHPFLFDWPLDPKTNAPVLNNDLAAQSGKVLLLDRLLTALFERGHKVLVFSQMTKMLDILEDWATDIKGWKICRLDGSVPQESRRQQIEEFSDPKSDTMLFLLSTRAGGLGINLTAADTVVIFDSDWNPQIDLQAQDRVHRIGQTKPVLIYRLVAAKTVEAKILEKATAKRRLEKLVISKGKFKSPVSADGNKKQESSVRELAEILASEDGEQVQIVAEGDKVISDADLEKLLDRSPSVFETKNTSETNQFREMDSSELQDTKNEILATRS</sequence>
<dbReference type="OMA" id="WNICRID"/>
<dbReference type="Gene3D" id="3.40.50.300">
    <property type="entry name" value="P-loop containing nucleotide triphosphate hydrolases"/>
    <property type="match status" value="1"/>
</dbReference>
<organism evidence="21 22">
    <name type="scientific">Rhizopus microsporus</name>
    <dbReference type="NCBI Taxonomy" id="58291"/>
    <lineage>
        <taxon>Eukaryota</taxon>
        <taxon>Fungi</taxon>
        <taxon>Fungi incertae sedis</taxon>
        <taxon>Mucoromycota</taxon>
        <taxon>Mucoromycotina</taxon>
        <taxon>Mucoromycetes</taxon>
        <taxon>Mucorales</taxon>
        <taxon>Mucorineae</taxon>
        <taxon>Rhizopodaceae</taxon>
        <taxon>Rhizopus</taxon>
    </lineage>
</organism>
<keyword evidence="9" id="KW-0347">Helicase</keyword>
<dbReference type="InterPro" id="IPR044753">
    <property type="entry name" value="HELLS_N"/>
</dbReference>
<dbReference type="InterPro" id="IPR000330">
    <property type="entry name" value="SNF2_N"/>
</dbReference>
<keyword evidence="4" id="KW-0597">Phosphoprotein</keyword>
<feature type="region of interest" description="Disordered" evidence="18">
    <location>
        <begin position="68"/>
        <end position="87"/>
    </location>
</feature>
<dbReference type="Pfam" id="PF00176">
    <property type="entry name" value="SNF2-rel_dom"/>
    <property type="match status" value="1"/>
</dbReference>
<dbReference type="PROSITE" id="PS51192">
    <property type="entry name" value="HELICASE_ATP_BIND_1"/>
    <property type="match status" value="1"/>
</dbReference>
<evidence type="ECO:0000256" key="1">
    <source>
        <dbReference type="ARBA" id="ARBA00004123"/>
    </source>
</evidence>
<comment type="function">
    <text evidence="16">Plays an essential role in normal development and survival. Involved in regulation of the expansion or survival of lymphoid cells. Required for de novo or maintenance DNA methylation. May control silencing of the imprinted CDKN1C gene through DNA methylation. May play a role in formation and organization of heterochromatin, implying a functional role in the regulation of transcription and mitosis.</text>
</comment>
<evidence type="ECO:0000259" key="20">
    <source>
        <dbReference type="PROSITE" id="PS51194"/>
    </source>
</evidence>
<dbReference type="InterPro" id="IPR049730">
    <property type="entry name" value="SNF2/RAD54-like_C"/>
</dbReference>
<evidence type="ECO:0000256" key="4">
    <source>
        <dbReference type="ARBA" id="ARBA00022553"/>
    </source>
</evidence>
<dbReference type="FunFam" id="3.40.50.10810:FF:000015">
    <property type="entry name" value="lymphoid-specific helicase isoform X1"/>
    <property type="match status" value="1"/>
</dbReference>
<evidence type="ECO:0000256" key="2">
    <source>
        <dbReference type="ARBA" id="ARBA00007025"/>
    </source>
</evidence>
<dbReference type="InterPro" id="IPR001650">
    <property type="entry name" value="Helicase_C-like"/>
</dbReference>
<comment type="subcellular location">
    <subcellularLocation>
        <location evidence="1">Nucleus</location>
    </subcellularLocation>
</comment>
<evidence type="ECO:0000256" key="18">
    <source>
        <dbReference type="SAM" id="MobiDB-lite"/>
    </source>
</evidence>
<dbReference type="GO" id="GO:0005721">
    <property type="term" value="C:pericentric heterochromatin"/>
    <property type="evidence" value="ECO:0007669"/>
    <property type="project" value="TreeGrafter"/>
</dbReference>
<dbReference type="InterPro" id="IPR027417">
    <property type="entry name" value="P-loop_NTPase"/>
</dbReference>
<keyword evidence="11" id="KW-0805">Transcription regulation</keyword>
<feature type="compositionally biased region" description="Basic and acidic residues" evidence="18">
    <location>
        <begin position="118"/>
        <end position="129"/>
    </location>
</feature>
<dbReference type="Pfam" id="PF00271">
    <property type="entry name" value="Helicase_C"/>
    <property type="match status" value="1"/>
</dbReference>
<keyword evidence="6" id="KW-0547">Nucleotide-binding</keyword>
<gene>
    <name evidence="21" type="ORF">BCV71DRAFT_198579</name>
</gene>
<evidence type="ECO:0000259" key="19">
    <source>
        <dbReference type="PROSITE" id="PS51192"/>
    </source>
</evidence>
<dbReference type="FunFam" id="3.40.50.300:FF:000577">
    <property type="entry name" value="lymphoid-specific helicase isoform X1"/>
    <property type="match status" value="1"/>
</dbReference>
<evidence type="ECO:0000313" key="21">
    <source>
        <dbReference type="EMBL" id="ORE18644.1"/>
    </source>
</evidence>
<dbReference type="SMART" id="SM00490">
    <property type="entry name" value="HELICc"/>
    <property type="match status" value="1"/>
</dbReference>
<keyword evidence="7" id="KW-0498">Mitosis</keyword>
<evidence type="ECO:0000313" key="22">
    <source>
        <dbReference type="Proteomes" id="UP000242381"/>
    </source>
</evidence>
<dbReference type="AlphaFoldDB" id="A0A1X0S317"/>
<reference evidence="21 22" key="1">
    <citation type="journal article" date="2016" name="Proc. Natl. Acad. Sci. U.S.A.">
        <title>Lipid metabolic changes in an early divergent fungus govern the establishment of a mutualistic symbiosis with endobacteria.</title>
        <authorList>
            <person name="Lastovetsky O.A."/>
            <person name="Gaspar M.L."/>
            <person name="Mondo S.J."/>
            <person name="LaButti K.M."/>
            <person name="Sandor L."/>
            <person name="Grigoriev I.V."/>
            <person name="Henry S.A."/>
            <person name="Pawlowska T.E."/>
        </authorList>
    </citation>
    <scope>NUCLEOTIDE SEQUENCE [LARGE SCALE GENOMIC DNA]</scope>
    <source>
        <strain evidence="21 22">ATCC 11559</strain>
    </source>
</reference>
<dbReference type="GO" id="GO:0006346">
    <property type="term" value="P:DNA methylation-dependent constitutive heterochromatin formation"/>
    <property type="evidence" value="ECO:0007669"/>
    <property type="project" value="TreeGrafter"/>
</dbReference>